<reference evidence="2" key="1">
    <citation type="journal article" date="2020" name="mSystems">
        <title>Genome- and Community-Level Interaction Insights into Carbon Utilization and Element Cycling Functions of Hydrothermarchaeota in Hydrothermal Sediment.</title>
        <authorList>
            <person name="Zhou Z."/>
            <person name="Liu Y."/>
            <person name="Xu W."/>
            <person name="Pan J."/>
            <person name="Luo Z.H."/>
            <person name="Li M."/>
        </authorList>
    </citation>
    <scope>NUCLEOTIDE SEQUENCE [LARGE SCALE GENOMIC DNA]</scope>
    <source>
        <strain evidence="2">SpSt-906</strain>
    </source>
</reference>
<dbReference type="AlphaFoldDB" id="A0A7C3UY56"/>
<dbReference type="Gene3D" id="3.30.420.40">
    <property type="match status" value="2"/>
</dbReference>
<dbReference type="GO" id="GO:0002949">
    <property type="term" value="P:tRNA threonylcarbamoyladenosine modification"/>
    <property type="evidence" value="ECO:0007669"/>
    <property type="project" value="InterPro"/>
</dbReference>
<dbReference type="InterPro" id="IPR043129">
    <property type="entry name" value="ATPase_NBD"/>
</dbReference>
<dbReference type="PANTHER" id="PTHR11735">
    <property type="entry name" value="TRNA N6-ADENOSINE THREONYLCARBAMOYLTRANSFERASE"/>
    <property type="match status" value="1"/>
</dbReference>
<dbReference type="EMBL" id="DTMQ01000015">
    <property type="protein sequence ID" value="HGE98926.1"/>
    <property type="molecule type" value="Genomic_DNA"/>
</dbReference>
<keyword evidence="2" id="KW-0808">Transferase</keyword>
<evidence type="ECO:0000259" key="1">
    <source>
        <dbReference type="Pfam" id="PF00814"/>
    </source>
</evidence>
<dbReference type="InterPro" id="IPR000905">
    <property type="entry name" value="Gcp-like_dom"/>
</dbReference>
<dbReference type="GO" id="GO:0005829">
    <property type="term" value="C:cytosol"/>
    <property type="evidence" value="ECO:0007669"/>
    <property type="project" value="TreeGrafter"/>
</dbReference>
<sequence length="217" mass="24183">MPYFLGIETSFHNTALALLGEETEISLSDSYPATRHQESLFPLLSYLFQSFHLAVKDLSGIGVTIGPGMFTSLRVGLAAAKSLALPHQIPVKGITTFLGLTETYYEIFPEEEGRLIPVIDAKKNQVYAQVYQKKEATSEPELISPEEIVKKYPDAIFFGSGIKSAPEVFQKVRRANILFPSPVVIARRAREAILKGEADALPELVPFYLKEPEIRRK</sequence>
<feature type="domain" description="Gcp-like" evidence="1">
    <location>
        <begin position="34"/>
        <end position="153"/>
    </location>
</feature>
<dbReference type="CDD" id="cd24032">
    <property type="entry name" value="ASKHA_NBD_TsaB"/>
    <property type="match status" value="1"/>
</dbReference>
<dbReference type="NCBIfam" id="TIGR03725">
    <property type="entry name" value="T6A_YeaZ"/>
    <property type="match status" value="1"/>
</dbReference>
<dbReference type="Pfam" id="PF00814">
    <property type="entry name" value="TsaD"/>
    <property type="match status" value="1"/>
</dbReference>
<dbReference type="SUPFAM" id="SSF53067">
    <property type="entry name" value="Actin-like ATPase domain"/>
    <property type="match status" value="2"/>
</dbReference>
<dbReference type="GO" id="GO:0016740">
    <property type="term" value="F:transferase activity"/>
    <property type="evidence" value="ECO:0007669"/>
    <property type="project" value="UniProtKB-KW"/>
</dbReference>
<protein>
    <submittedName>
        <fullName evidence="2">tRNA (Adenosine(37)-N6)-threonylcarbamoyltransferase complex dimerization subunit type 1 TsaB</fullName>
    </submittedName>
</protein>
<evidence type="ECO:0000313" key="2">
    <source>
        <dbReference type="EMBL" id="HGE98926.1"/>
    </source>
</evidence>
<proteinExistence type="predicted"/>
<accession>A0A7C3UY56</accession>
<dbReference type="PANTHER" id="PTHR11735:SF11">
    <property type="entry name" value="TRNA THREONYLCARBAMOYLADENOSINE BIOSYNTHESIS PROTEIN TSAB"/>
    <property type="match status" value="1"/>
</dbReference>
<organism evidence="2">
    <name type="scientific">candidate division WOR-3 bacterium</name>
    <dbReference type="NCBI Taxonomy" id="2052148"/>
    <lineage>
        <taxon>Bacteria</taxon>
        <taxon>Bacteria division WOR-3</taxon>
    </lineage>
</organism>
<gene>
    <name evidence="2" type="primary">tsaB</name>
    <name evidence="2" type="ORF">ENX07_02485</name>
</gene>
<name>A0A7C3UY56_UNCW3</name>
<dbReference type="InterPro" id="IPR022496">
    <property type="entry name" value="T6A_TsaB"/>
</dbReference>
<comment type="caution">
    <text evidence="2">The sequence shown here is derived from an EMBL/GenBank/DDBJ whole genome shotgun (WGS) entry which is preliminary data.</text>
</comment>